<organism evidence="10">
    <name type="scientific">Odontella aurita</name>
    <dbReference type="NCBI Taxonomy" id="265563"/>
    <lineage>
        <taxon>Eukaryota</taxon>
        <taxon>Sar</taxon>
        <taxon>Stramenopiles</taxon>
        <taxon>Ochrophyta</taxon>
        <taxon>Bacillariophyta</taxon>
        <taxon>Mediophyceae</taxon>
        <taxon>Biddulphiophycidae</taxon>
        <taxon>Eupodiscales</taxon>
        <taxon>Odontellaceae</taxon>
        <taxon>Odontella</taxon>
    </lineage>
</organism>
<dbReference type="CDD" id="cd00136">
    <property type="entry name" value="PDZ_canonical"/>
    <property type="match status" value="1"/>
</dbReference>
<dbReference type="GO" id="GO:0000146">
    <property type="term" value="F:microfilament motor activity"/>
    <property type="evidence" value="ECO:0007669"/>
    <property type="project" value="TreeGrafter"/>
</dbReference>
<feature type="compositionally biased region" description="Low complexity" evidence="7">
    <location>
        <begin position="1150"/>
        <end position="1164"/>
    </location>
</feature>
<feature type="domain" description="Myosin motor" evidence="9">
    <location>
        <begin position="138"/>
        <end position="910"/>
    </location>
</feature>
<protein>
    <recommendedName>
        <fullName evidence="11">Myosin motor domain-containing protein</fullName>
    </recommendedName>
</protein>
<feature type="compositionally biased region" description="Basic residues" evidence="7">
    <location>
        <begin position="1187"/>
        <end position="1203"/>
    </location>
</feature>
<proteinExistence type="inferred from homology"/>
<dbReference type="Gene3D" id="1.20.58.530">
    <property type="match status" value="1"/>
</dbReference>
<keyword evidence="1 6" id="KW-0547">Nucleotide-binding</keyword>
<evidence type="ECO:0000256" key="1">
    <source>
        <dbReference type="ARBA" id="ARBA00022741"/>
    </source>
</evidence>
<dbReference type="GO" id="GO:0016020">
    <property type="term" value="C:membrane"/>
    <property type="evidence" value="ECO:0007669"/>
    <property type="project" value="TreeGrafter"/>
</dbReference>
<dbReference type="SUPFAM" id="SSF52540">
    <property type="entry name" value="P-loop containing nucleoside triphosphate hydrolases"/>
    <property type="match status" value="1"/>
</dbReference>
<dbReference type="CDD" id="cd00124">
    <property type="entry name" value="MYSc"/>
    <property type="match status" value="1"/>
</dbReference>
<dbReference type="PANTHER" id="PTHR13140">
    <property type="entry name" value="MYOSIN"/>
    <property type="match status" value="1"/>
</dbReference>
<feature type="region of interest" description="Actin-binding" evidence="6">
    <location>
        <begin position="770"/>
        <end position="792"/>
    </location>
</feature>
<dbReference type="PROSITE" id="PS51456">
    <property type="entry name" value="MYOSIN_MOTOR"/>
    <property type="match status" value="1"/>
</dbReference>
<feature type="region of interest" description="Disordered" evidence="7">
    <location>
        <begin position="961"/>
        <end position="1215"/>
    </location>
</feature>
<dbReference type="GO" id="GO:0007015">
    <property type="term" value="P:actin filament organization"/>
    <property type="evidence" value="ECO:0007669"/>
    <property type="project" value="TreeGrafter"/>
</dbReference>
<dbReference type="GO" id="GO:0005524">
    <property type="term" value="F:ATP binding"/>
    <property type="evidence" value="ECO:0007669"/>
    <property type="project" value="UniProtKB-UniRule"/>
</dbReference>
<dbReference type="PROSITE" id="PS50096">
    <property type="entry name" value="IQ"/>
    <property type="match status" value="1"/>
</dbReference>
<evidence type="ECO:0000256" key="3">
    <source>
        <dbReference type="ARBA" id="ARBA00023123"/>
    </source>
</evidence>
<gene>
    <name evidence="10" type="ORF">OAUR00152_LOCUS17254</name>
</gene>
<evidence type="ECO:0000313" key="10">
    <source>
        <dbReference type="EMBL" id="CAE2243253.1"/>
    </source>
</evidence>
<dbReference type="GO" id="GO:0051015">
    <property type="term" value="F:actin filament binding"/>
    <property type="evidence" value="ECO:0007669"/>
    <property type="project" value="TreeGrafter"/>
</dbReference>
<evidence type="ECO:0008006" key="11">
    <source>
        <dbReference type="Google" id="ProtNLM"/>
    </source>
</evidence>
<feature type="binding site" evidence="6">
    <location>
        <begin position="257"/>
        <end position="264"/>
    </location>
    <ligand>
        <name>ATP</name>
        <dbReference type="ChEBI" id="CHEBI:30616"/>
    </ligand>
</feature>
<dbReference type="FunFam" id="1.10.10.820:FF:000001">
    <property type="entry name" value="Myosin heavy chain"/>
    <property type="match status" value="1"/>
</dbReference>
<dbReference type="PANTHER" id="PTHR13140:SF845">
    <property type="entry name" value="MYOSIN-LIKE PROTEIN"/>
    <property type="match status" value="1"/>
</dbReference>
<evidence type="ECO:0000259" key="8">
    <source>
        <dbReference type="PROSITE" id="PS50106"/>
    </source>
</evidence>
<evidence type="ECO:0000256" key="2">
    <source>
        <dbReference type="ARBA" id="ARBA00022840"/>
    </source>
</evidence>
<keyword evidence="5 6" id="KW-0009">Actin-binding</keyword>
<evidence type="ECO:0000256" key="5">
    <source>
        <dbReference type="ARBA" id="ARBA00023203"/>
    </source>
</evidence>
<name>A0A7S4IY96_9STRA</name>
<dbReference type="SMART" id="SM00242">
    <property type="entry name" value="MYSc"/>
    <property type="match status" value="1"/>
</dbReference>
<dbReference type="PRINTS" id="PR00193">
    <property type="entry name" value="MYOSINHEAVY"/>
</dbReference>
<dbReference type="InterPro" id="IPR036961">
    <property type="entry name" value="Kinesin_motor_dom_sf"/>
</dbReference>
<dbReference type="InterPro" id="IPR036034">
    <property type="entry name" value="PDZ_sf"/>
</dbReference>
<comment type="similarity">
    <text evidence="6">Belongs to the TRAFAC class myosin-kinesin ATPase superfamily. Myosin family.</text>
</comment>
<evidence type="ECO:0000256" key="6">
    <source>
        <dbReference type="PROSITE-ProRule" id="PRU00782"/>
    </source>
</evidence>
<dbReference type="Gene3D" id="1.20.120.720">
    <property type="entry name" value="Myosin VI head, motor domain, U50 subdomain"/>
    <property type="match status" value="1"/>
</dbReference>
<dbReference type="GO" id="GO:0016459">
    <property type="term" value="C:myosin complex"/>
    <property type="evidence" value="ECO:0007669"/>
    <property type="project" value="UniProtKB-KW"/>
</dbReference>
<keyword evidence="4 6" id="KW-0505">Motor protein</keyword>
<dbReference type="EMBL" id="HBKQ01025436">
    <property type="protein sequence ID" value="CAE2243253.1"/>
    <property type="molecule type" value="Transcribed_RNA"/>
</dbReference>
<evidence type="ECO:0000259" key="9">
    <source>
        <dbReference type="PROSITE" id="PS51456"/>
    </source>
</evidence>
<dbReference type="InterPro" id="IPR001478">
    <property type="entry name" value="PDZ"/>
</dbReference>
<dbReference type="SUPFAM" id="SSF50156">
    <property type="entry name" value="PDZ domain-like"/>
    <property type="match status" value="1"/>
</dbReference>
<dbReference type="Gene3D" id="3.40.850.10">
    <property type="entry name" value="Kinesin motor domain"/>
    <property type="match status" value="1"/>
</dbReference>
<dbReference type="Gene3D" id="1.20.5.4820">
    <property type="match status" value="1"/>
</dbReference>
<sequence>MSLTKTRVWVRTAVLNESADGKIVGKSENDWGWARATLLSGSVEQAALPPEQRTPVKVLVQDEDSPLSGTTVEIPASLVVPKKKKRIPSRGGSAGKSMTGASKVSSDPPIVFANHCESAELDEGDGADETGVGVVALLPPDDLIHLTHLHEASVTYSLRKRYKQDIIYTSTGPILIALNPFKAMPRIYGEGSMAEYFRRGEALQRMESDPDSDETEAILAPHIYGMADEAFRTMMACMDPLGSPLNESIDQAILVSGESGAGKTVTTKHIMSYLATLSKRRGLSKQNATPKLGLKKGELLPKPGGMRASMTRGVSRTASWTKGAVVEEKVLESNPILEAFGNARTVRNDNSSRFGKFIELQFKNTGSLIGAAIETYLLEKVRLVHQSPGERNYHVFYQILAGATQDERRRFFLKDYTVKDFNMTNNSGTFDRRDGADDRDYMEKLFQAMDTMGFEAETMDDIFAVTISCLHLSNVVFSAVTADESKVEDSNGHLDAVLNLLGFEWEDFNKALCYFTIMAGKEQHSRSLSKAKCEKGLEALIKAMYGGLFDYLVKNINERLTFKGAGVKAAYIGVLDIFGFEVFKKNSFEQLCINYCNEALQQQFNKVVFSTEQVEYEKEGIQWSFIDFPDNKEVLDLIDDKGSGVIPILNDMCIAPGLQDINFARDLYKRIKNPRFEANHLHVGKGQFVVHHYALSVTYDTDGFIEKNRDELPKEAKALLESSSKPFVQTLAKIISPPPAPRAAPAGGPVRRFGGKKKIRTVGGQFILQLKKLRTRVDGTNPHYIRCLKPNQHLGPNSFQPGLVAEQLRSLGVVEAIKLSRTGFPQRFQHDMFLHRYGIIALDDVKGIEGSDRLVALVNVLAQKIKKTMNGNFLSGGGESALPSQIGMQIGKTKVFLQQEAFDELERMRTDELDGAVIKIQCAARGLLAKRLKEQKKGEAEERARREAEEKARREAEERARKEREALEKAQREAEEKARKEREALEKARHEAEEKARKEREALEKAQREAEERARREAVLAARKAAEEEARQIAEKKARFEAKERERARKEAEEEAKQEAEEAARKAADEEALRIAEAKAKRETEELARKEAEELSRREAEEKARKEVEEKAREEAARRAKEAAEKRTLAAPLSFDEYSRDYDDESVQGSVATAATATSETSKSSKSKLKGFSTRGFFAKKSSSGNKRARRGLIKNSRRKHPSTRLPEEDKLKQSTNDVTAAMGSLAGVEEENGGRSMSFTLPPLHMGEYDVALPLTSAGFMINVGEIQGFVAFVSYRSFPDGTKGPAEKEELVRTPGDKIVAINGTSTKNLSFREVVMLLAESRARGMAFIRFQESQFAYPGMRIQVYPPGLPGR</sequence>
<keyword evidence="2 6" id="KW-0067">ATP-binding</keyword>
<feature type="compositionally biased region" description="Basic and acidic residues" evidence="7">
    <location>
        <begin position="961"/>
        <end position="1128"/>
    </location>
</feature>
<reference evidence="10" key="1">
    <citation type="submission" date="2021-01" db="EMBL/GenBank/DDBJ databases">
        <authorList>
            <person name="Corre E."/>
            <person name="Pelletier E."/>
            <person name="Niang G."/>
            <person name="Scheremetjew M."/>
            <person name="Finn R."/>
            <person name="Kale V."/>
            <person name="Holt S."/>
            <person name="Cochrane G."/>
            <person name="Meng A."/>
            <person name="Brown T."/>
            <person name="Cohen L."/>
        </authorList>
    </citation>
    <scope>NUCLEOTIDE SEQUENCE</scope>
    <source>
        <strain evidence="10">Isolate 1302-5</strain>
    </source>
</reference>
<evidence type="ECO:0000256" key="4">
    <source>
        <dbReference type="ARBA" id="ARBA00023175"/>
    </source>
</evidence>
<feature type="domain" description="PDZ" evidence="8">
    <location>
        <begin position="1260"/>
        <end position="1324"/>
    </location>
</feature>
<accession>A0A7S4IY96</accession>
<evidence type="ECO:0000256" key="7">
    <source>
        <dbReference type="SAM" id="MobiDB-lite"/>
    </source>
</evidence>
<dbReference type="PROSITE" id="PS50106">
    <property type="entry name" value="PDZ"/>
    <property type="match status" value="1"/>
</dbReference>
<feature type="region of interest" description="Disordered" evidence="7">
    <location>
        <begin position="294"/>
        <end position="313"/>
    </location>
</feature>
<feature type="region of interest" description="Disordered" evidence="7">
    <location>
        <begin position="83"/>
        <end position="105"/>
    </location>
</feature>
<dbReference type="GO" id="GO:0005737">
    <property type="term" value="C:cytoplasm"/>
    <property type="evidence" value="ECO:0007669"/>
    <property type="project" value="TreeGrafter"/>
</dbReference>
<dbReference type="Gene3D" id="2.30.42.10">
    <property type="match status" value="1"/>
</dbReference>
<dbReference type="Gene3D" id="1.10.10.820">
    <property type="match status" value="1"/>
</dbReference>
<keyword evidence="3 6" id="KW-0518">Myosin</keyword>
<dbReference type="Pfam" id="PF00063">
    <property type="entry name" value="Myosin_head"/>
    <property type="match status" value="1"/>
</dbReference>
<dbReference type="InterPro" id="IPR027417">
    <property type="entry name" value="P-loop_NTPase"/>
</dbReference>
<dbReference type="InterPro" id="IPR001609">
    <property type="entry name" value="Myosin_head_motor_dom-like"/>
</dbReference>